<keyword evidence="1" id="KW-0808">Transferase</keyword>
<gene>
    <name evidence="1" type="ORF">M0812_21316</name>
</gene>
<name>A0AAV7YUA7_9EUKA</name>
<dbReference type="AlphaFoldDB" id="A0AAV7YUA7"/>
<dbReference type="EMBL" id="JANTQA010000047">
    <property type="protein sequence ID" value="KAJ3432381.1"/>
    <property type="molecule type" value="Genomic_DNA"/>
</dbReference>
<evidence type="ECO:0000313" key="1">
    <source>
        <dbReference type="EMBL" id="KAJ3432381.1"/>
    </source>
</evidence>
<dbReference type="Proteomes" id="UP001146793">
    <property type="component" value="Unassembled WGS sequence"/>
</dbReference>
<protein>
    <submittedName>
        <fullName evidence="1">Deoxynucleoside kinase</fullName>
    </submittedName>
</protein>
<keyword evidence="1" id="KW-0418">Kinase</keyword>
<dbReference type="InterPro" id="IPR027417">
    <property type="entry name" value="P-loop_NTPase"/>
</dbReference>
<organism evidence="1 2">
    <name type="scientific">Anaeramoeba flamelloides</name>
    <dbReference type="NCBI Taxonomy" id="1746091"/>
    <lineage>
        <taxon>Eukaryota</taxon>
        <taxon>Metamonada</taxon>
        <taxon>Anaeramoebidae</taxon>
        <taxon>Anaeramoeba</taxon>
    </lineage>
</organism>
<proteinExistence type="predicted"/>
<dbReference type="Gene3D" id="3.40.50.300">
    <property type="entry name" value="P-loop containing nucleotide triphosphate hydrolases"/>
    <property type="match status" value="1"/>
</dbReference>
<dbReference type="GO" id="GO:0016301">
    <property type="term" value="F:kinase activity"/>
    <property type="evidence" value="ECO:0007669"/>
    <property type="project" value="UniProtKB-KW"/>
</dbReference>
<dbReference type="SUPFAM" id="SSF52540">
    <property type="entry name" value="P-loop containing nucleoside triphosphate hydrolases"/>
    <property type="match status" value="1"/>
</dbReference>
<comment type="caution">
    <text evidence="1">The sequence shown here is derived from an EMBL/GenBank/DDBJ whole genome shotgun (WGS) entry which is preliminary data.</text>
</comment>
<accession>A0AAV7YUA7</accession>
<sequence length="192" mass="22648">MNVICLEGPHGSGKSSLTSQCEEAGIKILDEAFLDLPKYALHPQTLTMELQWVSNWFQRILKKCYDMQQNRNEEDAIPLFIADRSPFSAVYYASNGKVLEPVIRKMIQELKEKANINIITVYLKTEKELLWSRVLARLEKEPERKNLNEDNRNFLDTTVEWYDNFEWDQTINNNKQSLKSLRKQLLTLEYTW</sequence>
<reference evidence="1" key="1">
    <citation type="submission" date="2022-08" db="EMBL/GenBank/DDBJ databases">
        <title>Novel sulphate-reducing endosymbionts in the free-living metamonad Anaeramoeba.</title>
        <authorList>
            <person name="Jerlstrom-Hultqvist J."/>
            <person name="Cepicka I."/>
            <person name="Gallot-Lavallee L."/>
            <person name="Salas-Leiva D."/>
            <person name="Curtis B.A."/>
            <person name="Zahonova K."/>
            <person name="Pipaliya S."/>
            <person name="Dacks J."/>
            <person name="Roger A.J."/>
        </authorList>
    </citation>
    <scope>NUCLEOTIDE SEQUENCE</scope>
    <source>
        <strain evidence="1">Busselton2</strain>
    </source>
</reference>
<dbReference type="Pfam" id="PF13238">
    <property type="entry name" value="AAA_18"/>
    <property type="match status" value="1"/>
</dbReference>
<evidence type="ECO:0000313" key="2">
    <source>
        <dbReference type="Proteomes" id="UP001146793"/>
    </source>
</evidence>